<accession>A0A5P1FP62</accession>
<feature type="compositionally biased region" description="Low complexity" evidence="3">
    <location>
        <begin position="44"/>
        <end position="53"/>
    </location>
</feature>
<feature type="region of interest" description="Disordered" evidence="3">
    <location>
        <begin position="82"/>
        <end position="108"/>
    </location>
</feature>
<sequence>MSSKGMKPNWVIYNRLIVGFCKEWMLEEAKRVYEEMGKKRVVSGEEVVGSGSKSNEDEEEVEKAMRQMCRLGLGMRRMMQIHSSLSDQNLHNSWGSPVDDDDEKENKR</sequence>
<evidence type="ECO:0000256" key="3">
    <source>
        <dbReference type="SAM" id="MobiDB-lite"/>
    </source>
</evidence>
<dbReference type="InterPro" id="IPR002885">
    <property type="entry name" value="PPR_rpt"/>
</dbReference>
<evidence type="ECO:0000313" key="5">
    <source>
        <dbReference type="Proteomes" id="UP000243459"/>
    </source>
</evidence>
<dbReference type="NCBIfam" id="TIGR00756">
    <property type="entry name" value="PPR"/>
    <property type="match status" value="1"/>
</dbReference>
<dbReference type="Gramene" id="ONK79217">
    <property type="protein sequence ID" value="ONK79217"/>
    <property type="gene ID" value="A4U43_C01F4110"/>
</dbReference>
<protein>
    <recommendedName>
        <fullName evidence="6">Pentatricopeptide repeat-containing protein</fullName>
    </recommendedName>
</protein>
<feature type="region of interest" description="Disordered" evidence="3">
    <location>
        <begin position="43"/>
        <end position="63"/>
    </location>
</feature>
<dbReference type="PROSITE" id="PS51375">
    <property type="entry name" value="PPR"/>
    <property type="match status" value="1"/>
</dbReference>
<organism evidence="4 5">
    <name type="scientific">Asparagus officinalis</name>
    <name type="common">Garden asparagus</name>
    <dbReference type="NCBI Taxonomy" id="4686"/>
    <lineage>
        <taxon>Eukaryota</taxon>
        <taxon>Viridiplantae</taxon>
        <taxon>Streptophyta</taxon>
        <taxon>Embryophyta</taxon>
        <taxon>Tracheophyta</taxon>
        <taxon>Spermatophyta</taxon>
        <taxon>Magnoliopsida</taxon>
        <taxon>Liliopsida</taxon>
        <taxon>Asparagales</taxon>
        <taxon>Asparagaceae</taxon>
        <taxon>Asparagoideae</taxon>
        <taxon>Asparagus</taxon>
    </lineage>
</organism>
<feature type="compositionally biased region" description="Acidic residues" evidence="3">
    <location>
        <begin position="98"/>
        <end position="108"/>
    </location>
</feature>
<dbReference type="Proteomes" id="UP000243459">
    <property type="component" value="Chromosome 1"/>
</dbReference>
<keyword evidence="1" id="KW-0677">Repeat</keyword>
<evidence type="ECO:0008006" key="6">
    <source>
        <dbReference type="Google" id="ProtNLM"/>
    </source>
</evidence>
<evidence type="ECO:0000313" key="4">
    <source>
        <dbReference type="EMBL" id="ONK79217.1"/>
    </source>
</evidence>
<dbReference type="EMBL" id="CM007381">
    <property type="protein sequence ID" value="ONK79217.1"/>
    <property type="molecule type" value="Genomic_DNA"/>
</dbReference>
<dbReference type="AlphaFoldDB" id="A0A5P1FP62"/>
<evidence type="ECO:0000256" key="1">
    <source>
        <dbReference type="ARBA" id="ARBA00022737"/>
    </source>
</evidence>
<evidence type="ECO:0000256" key="2">
    <source>
        <dbReference type="PROSITE-ProRule" id="PRU00708"/>
    </source>
</evidence>
<dbReference type="Pfam" id="PF13041">
    <property type="entry name" value="PPR_2"/>
    <property type="match status" value="1"/>
</dbReference>
<dbReference type="Gene3D" id="1.25.40.10">
    <property type="entry name" value="Tetratricopeptide repeat domain"/>
    <property type="match status" value="1"/>
</dbReference>
<reference evidence="5" key="1">
    <citation type="journal article" date="2017" name="Nat. Commun.">
        <title>The asparagus genome sheds light on the origin and evolution of a young Y chromosome.</title>
        <authorList>
            <person name="Harkess A."/>
            <person name="Zhou J."/>
            <person name="Xu C."/>
            <person name="Bowers J.E."/>
            <person name="Van der Hulst R."/>
            <person name="Ayyampalayam S."/>
            <person name="Mercati F."/>
            <person name="Riccardi P."/>
            <person name="McKain M.R."/>
            <person name="Kakrana A."/>
            <person name="Tang H."/>
            <person name="Ray J."/>
            <person name="Groenendijk J."/>
            <person name="Arikit S."/>
            <person name="Mathioni S.M."/>
            <person name="Nakano M."/>
            <person name="Shan H."/>
            <person name="Telgmann-Rauber A."/>
            <person name="Kanno A."/>
            <person name="Yue Z."/>
            <person name="Chen H."/>
            <person name="Li W."/>
            <person name="Chen Y."/>
            <person name="Xu X."/>
            <person name="Zhang Y."/>
            <person name="Luo S."/>
            <person name="Chen H."/>
            <person name="Gao J."/>
            <person name="Mao Z."/>
            <person name="Pires J.C."/>
            <person name="Luo M."/>
            <person name="Kudrna D."/>
            <person name="Wing R.A."/>
            <person name="Meyers B.C."/>
            <person name="Yi K."/>
            <person name="Kong H."/>
            <person name="Lavrijsen P."/>
            <person name="Sunseri F."/>
            <person name="Falavigna A."/>
            <person name="Ye Y."/>
            <person name="Leebens-Mack J.H."/>
            <person name="Chen G."/>
        </authorList>
    </citation>
    <scope>NUCLEOTIDE SEQUENCE [LARGE SCALE GENOMIC DNA]</scope>
    <source>
        <strain evidence="5">cv. DH0086</strain>
    </source>
</reference>
<name>A0A5P1FP62_ASPOF</name>
<dbReference type="InterPro" id="IPR011990">
    <property type="entry name" value="TPR-like_helical_dom_sf"/>
</dbReference>
<keyword evidence="5" id="KW-1185">Reference proteome</keyword>
<proteinExistence type="predicted"/>
<gene>
    <name evidence="4" type="ORF">A4U43_C01F4110</name>
</gene>
<feature type="compositionally biased region" description="Polar residues" evidence="3">
    <location>
        <begin position="82"/>
        <end position="95"/>
    </location>
</feature>
<feature type="repeat" description="PPR" evidence="2">
    <location>
        <begin position="9"/>
        <end position="43"/>
    </location>
</feature>